<feature type="region of interest" description="Disordered" evidence="9">
    <location>
        <begin position="343"/>
        <end position="364"/>
    </location>
</feature>
<dbReference type="GO" id="GO:0008360">
    <property type="term" value="P:regulation of cell shape"/>
    <property type="evidence" value="ECO:0007669"/>
    <property type="project" value="UniProtKB-KW"/>
</dbReference>
<dbReference type="SUPFAM" id="SSF53822">
    <property type="entry name" value="Periplasmic binding protein-like I"/>
    <property type="match status" value="1"/>
</dbReference>
<evidence type="ECO:0000256" key="7">
    <source>
        <dbReference type="ARBA" id="ARBA00023288"/>
    </source>
</evidence>
<dbReference type="PANTHER" id="PTHR38038:SF1">
    <property type="entry name" value="PENICILLIN-BINDING PROTEIN ACTIVATOR LPOA"/>
    <property type="match status" value="1"/>
</dbReference>
<dbReference type="InterPro" id="IPR007443">
    <property type="entry name" value="LpoA"/>
</dbReference>
<dbReference type="InterPro" id="IPR011990">
    <property type="entry name" value="TPR-like_helical_dom_sf"/>
</dbReference>
<dbReference type="GO" id="GO:0030234">
    <property type="term" value="F:enzyme regulator activity"/>
    <property type="evidence" value="ECO:0007669"/>
    <property type="project" value="UniProtKB-UniRule"/>
</dbReference>
<dbReference type="PANTHER" id="PTHR38038">
    <property type="entry name" value="PENICILLIN-BINDING PROTEIN ACTIVATOR LPOA"/>
    <property type="match status" value="1"/>
</dbReference>
<evidence type="ECO:0000256" key="3">
    <source>
        <dbReference type="ARBA" id="ARBA00022984"/>
    </source>
</evidence>
<keyword evidence="3 8" id="KW-0573">Peptidoglycan synthesis</keyword>
<comment type="similarity">
    <text evidence="8">Belongs to the LpoA family.</text>
</comment>
<comment type="subunit">
    <text evidence="8">Interacts with PBP1a.</text>
</comment>
<reference evidence="10" key="1">
    <citation type="journal article" date="2005" name="Appl. Environ. Microbiol.">
        <title>Genetic loci of major antigenic protein genes of Edwardsiella tarda.</title>
        <authorList>
            <person name="Verjan N."/>
            <person name="Hirono I."/>
            <person name="Aoki T."/>
        </authorList>
    </citation>
    <scope>NUCLEOTIDE SEQUENCE</scope>
</reference>
<dbReference type="GO" id="GO:0031241">
    <property type="term" value="C:periplasmic side of cell outer membrane"/>
    <property type="evidence" value="ECO:0007669"/>
    <property type="project" value="UniProtKB-UniRule"/>
</dbReference>
<dbReference type="Gene3D" id="3.40.50.2300">
    <property type="match status" value="3"/>
</dbReference>
<evidence type="ECO:0000256" key="1">
    <source>
        <dbReference type="ARBA" id="ARBA00022729"/>
    </source>
</evidence>
<name>Q3V735_EDWTA</name>
<evidence type="ECO:0000256" key="5">
    <source>
        <dbReference type="ARBA" id="ARBA00023139"/>
    </source>
</evidence>
<dbReference type="HAMAP" id="MF_01890">
    <property type="entry name" value="LpoA"/>
    <property type="match status" value="1"/>
</dbReference>
<evidence type="ECO:0000256" key="9">
    <source>
        <dbReference type="SAM" id="MobiDB-lite"/>
    </source>
</evidence>
<dbReference type="Gene3D" id="1.25.40.650">
    <property type="match status" value="1"/>
</dbReference>
<evidence type="ECO:0000256" key="2">
    <source>
        <dbReference type="ARBA" id="ARBA00022960"/>
    </source>
</evidence>
<dbReference type="Gene3D" id="1.25.40.10">
    <property type="entry name" value="Tetratricopeptide repeat domain"/>
    <property type="match status" value="1"/>
</dbReference>
<protein>
    <recommendedName>
        <fullName evidence="8">Penicillin-binding protein activator LpoA</fullName>
        <shortName evidence="8">PBP activator LpoA</shortName>
    </recommendedName>
</protein>
<keyword evidence="1 8" id="KW-0732">Signal</keyword>
<gene>
    <name evidence="10" type="primary">et76</name>
    <name evidence="8" type="synonym">lpoA</name>
</gene>
<dbReference type="InterPro" id="IPR028082">
    <property type="entry name" value="Peripla_BP_I"/>
</dbReference>
<keyword evidence="7" id="KW-0449">Lipoprotein</keyword>
<evidence type="ECO:0000313" key="10">
    <source>
        <dbReference type="EMBL" id="BAE44437.1"/>
    </source>
</evidence>
<keyword evidence="6 8" id="KW-0998">Cell outer membrane</keyword>
<evidence type="ECO:0000256" key="6">
    <source>
        <dbReference type="ARBA" id="ARBA00023237"/>
    </source>
</evidence>
<keyword evidence="4 8" id="KW-0472">Membrane</keyword>
<organism evidence="10">
    <name type="scientific">Edwardsiella tarda</name>
    <dbReference type="NCBI Taxonomy" id="636"/>
    <lineage>
        <taxon>Bacteria</taxon>
        <taxon>Pseudomonadati</taxon>
        <taxon>Pseudomonadota</taxon>
        <taxon>Gammaproteobacteria</taxon>
        <taxon>Enterobacterales</taxon>
        <taxon>Hafniaceae</taxon>
        <taxon>Edwardsiella</taxon>
    </lineage>
</organism>
<accession>Q3V735</accession>
<dbReference type="CDD" id="cd06339">
    <property type="entry name" value="PBP1_YraM_LppC_lipoprotein-like"/>
    <property type="match status" value="1"/>
</dbReference>
<evidence type="ECO:0000256" key="8">
    <source>
        <dbReference type="HAMAP-Rule" id="MF_01890"/>
    </source>
</evidence>
<comment type="function">
    <text evidence="8">Regulator of peptidoglycan synthesis that is essential for the function of penicillin-binding protein 1A (PBP1a).</text>
</comment>
<dbReference type="GO" id="GO:0009252">
    <property type="term" value="P:peptidoglycan biosynthetic process"/>
    <property type="evidence" value="ECO:0007669"/>
    <property type="project" value="UniProtKB-UniRule"/>
</dbReference>
<dbReference type="EMBL" id="AB195509">
    <property type="protein sequence ID" value="BAE44437.1"/>
    <property type="molecule type" value="Genomic_DNA"/>
</dbReference>
<sequence>MIVLIHCFIRFVDLILSILKKFTGYSMLSSITVRTKSGRLIPLVLAATLLAACSGRVSTTPPAPVQSEATASADYYLQQMQQSSDDSKADWQLLAIRALLREGKLPQAADLLGQLPSQLSEAQQLEQRLVSAELEIARHAPQQAQAILTKLDVAQLSQAQQLRYYQAVIAAAQGKTTLAQIRAYIALQPLLTQEKQRKANIDATWAALSTLTPADLNGMVINANEDILRGWLDLLRLYQDNRQDPALLKAAIKDWQTRYPNNPAATLLPSALDNILHLQSASTASIALLLPLNGQAKVFSDAIEAGFNAAKNGAFSQNSAPTAAAATDNGAPASSGTLAAATTRLRRRTLTPPAPSAPAPTERTPRALRPLTIALPCRRWVPQAIRSPPASARAIPTRIFRSMTPAANRCPRSEPGAAGGASLVVGPLLKNNVDQLNTLSTPLNILALNQPEQVRNHPNICYFALSPEDERRDAARHIWAQGKRTPLLLIPRSPLGDRVAKAFATEWQSLGGGSVLQQTFGSSAELRSTINGGTGIRLTGQPVSIAPAQPASVTIAGLTIPAPVQPPVASGGGVDAVYIIATPAEITLIKPMIDLANGTHNGIGLYASSRSYQAGAGPDFRLEMEGVQFSDIPLLAGSDPAILQQAPAQYRNDYSLIRLYAMGADTWTLANHFAQLRQIPGFQVQGATGTLSANDNCVIQRKLPWLQYQKGSIVPVQ</sequence>
<keyword evidence="5" id="KW-0564">Palmitate</keyword>
<evidence type="ECO:0000256" key="4">
    <source>
        <dbReference type="ARBA" id="ARBA00023136"/>
    </source>
</evidence>
<keyword evidence="2 8" id="KW-0133">Cell shape</keyword>
<proteinExistence type="inferred from homology"/>
<dbReference type="Pfam" id="PF04348">
    <property type="entry name" value="LppC"/>
    <property type="match status" value="2"/>
</dbReference>
<dbReference type="AlphaFoldDB" id="Q3V735"/>